<comment type="pathway">
    <text evidence="1">Amino-acid biosynthesis; L-asparagine biosynthesis; L-asparagine from L-aspartate (L-Gln route): step 1/1.</text>
</comment>
<dbReference type="EC" id="6.3.5.4" evidence="2"/>
<dbReference type="PANTHER" id="PTHR11772">
    <property type="entry name" value="ASPARAGINE SYNTHETASE"/>
    <property type="match status" value="1"/>
</dbReference>
<evidence type="ECO:0000256" key="8">
    <source>
        <dbReference type="ARBA" id="ARBA00022962"/>
    </source>
</evidence>
<dbReference type="Gene3D" id="3.60.20.10">
    <property type="entry name" value="Glutamine Phosphoribosylpyrophosphate, subunit 1, domain 1"/>
    <property type="match status" value="1"/>
</dbReference>
<evidence type="ECO:0000256" key="1">
    <source>
        <dbReference type="ARBA" id="ARBA00005187"/>
    </source>
</evidence>
<dbReference type="InterPro" id="IPR017932">
    <property type="entry name" value="GATase_2_dom"/>
</dbReference>
<accession>A0A6C0JHK6</accession>
<keyword evidence="6" id="KW-0067">ATP-binding</keyword>
<comment type="catalytic activity">
    <reaction evidence="10">
        <text>L-aspartate + L-glutamine + ATP + H2O = L-asparagine + L-glutamate + AMP + diphosphate + H(+)</text>
        <dbReference type="Rhea" id="RHEA:12228"/>
        <dbReference type="ChEBI" id="CHEBI:15377"/>
        <dbReference type="ChEBI" id="CHEBI:15378"/>
        <dbReference type="ChEBI" id="CHEBI:29985"/>
        <dbReference type="ChEBI" id="CHEBI:29991"/>
        <dbReference type="ChEBI" id="CHEBI:30616"/>
        <dbReference type="ChEBI" id="CHEBI:33019"/>
        <dbReference type="ChEBI" id="CHEBI:58048"/>
        <dbReference type="ChEBI" id="CHEBI:58359"/>
        <dbReference type="ChEBI" id="CHEBI:456215"/>
        <dbReference type="EC" id="6.3.5.4"/>
    </reaction>
</comment>
<dbReference type="InterPro" id="IPR001962">
    <property type="entry name" value="Asn_synthase"/>
</dbReference>
<dbReference type="AlphaFoldDB" id="A0A6C0JHK6"/>
<dbReference type="InterPro" id="IPR029055">
    <property type="entry name" value="Ntn_hydrolases_N"/>
</dbReference>
<evidence type="ECO:0000256" key="4">
    <source>
        <dbReference type="ARBA" id="ARBA00022605"/>
    </source>
</evidence>
<dbReference type="InterPro" id="IPR014729">
    <property type="entry name" value="Rossmann-like_a/b/a_fold"/>
</dbReference>
<evidence type="ECO:0000256" key="7">
    <source>
        <dbReference type="ARBA" id="ARBA00022888"/>
    </source>
</evidence>
<evidence type="ECO:0000256" key="2">
    <source>
        <dbReference type="ARBA" id="ARBA00012737"/>
    </source>
</evidence>
<dbReference type="InterPro" id="IPR050795">
    <property type="entry name" value="Asn_Synthetase"/>
</dbReference>
<keyword evidence="8" id="KW-0315">Glutamine amidotransferase</keyword>
<dbReference type="Pfam" id="PF13537">
    <property type="entry name" value="GATase_7"/>
    <property type="match status" value="1"/>
</dbReference>
<dbReference type="SUPFAM" id="SSF56235">
    <property type="entry name" value="N-terminal nucleophile aminohydrolases (Ntn hydrolases)"/>
    <property type="match status" value="1"/>
</dbReference>
<proteinExistence type="predicted"/>
<dbReference type="SUPFAM" id="SSF52402">
    <property type="entry name" value="Adenine nucleotide alpha hydrolases-like"/>
    <property type="match status" value="1"/>
</dbReference>
<evidence type="ECO:0000256" key="6">
    <source>
        <dbReference type="ARBA" id="ARBA00022840"/>
    </source>
</evidence>
<dbReference type="GO" id="GO:0005829">
    <property type="term" value="C:cytosol"/>
    <property type="evidence" value="ECO:0007669"/>
    <property type="project" value="TreeGrafter"/>
</dbReference>
<keyword evidence="7" id="KW-0061">Asparagine biosynthesis</keyword>
<dbReference type="PIRSF" id="PIRSF001589">
    <property type="entry name" value="Asn_synthetase_glu-h"/>
    <property type="match status" value="1"/>
</dbReference>
<dbReference type="PANTHER" id="PTHR11772:SF23">
    <property type="entry name" value="ASPARAGINE SYNTHETASE [GLUTAMINE-HYDROLYZING]"/>
    <property type="match status" value="1"/>
</dbReference>
<dbReference type="CDD" id="cd00712">
    <property type="entry name" value="AsnB"/>
    <property type="match status" value="1"/>
</dbReference>
<evidence type="ECO:0000256" key="10">
    <source>
        <dbReference type="ARBA" id="ARBA00048741"/>
    </source>
</evidence>
<dbReference type="GO" id="GO:0006529">
    <property type="term" value="P:asparagine biosynthetic process"/>
    <property type="evidence" value="ECO:0007669"/>
    <property type="project" value="UniProtKB-KW"/>
</dbReference>
<organism evidence="12">
    <name type="scientific">viral metagenome</name>
    <dbReference type="NCBI Taxonomy" id="1070528"/>
    <lineage>
        <taxon>unclassified sequences</taxon>
        <taxon>metagenomes</taxon>
        <taxon>organismal metagenomes</taxon>
    </lineage>
</organism>
<dbReference type="InterPro" id="IPR006426">
    <property type="entry name" value="Asn_synth_AEB"/>
</dbReference>
<name>A0A6C0JHK6_9ZZZZ</name>
<keyword evidence="3" id="KW-0436">Ligase</keyword>
<evidence type="ECO:0000256" key="3">
    <source>
        <dbReference type="ARBA" id="ARBA00022598"/>
    </source>
</evidence>
<evidence type="ECO:0000256" key="9">
    <source>
        <dbReference type="ARBA" id="ARBA00030234"/>
    </source>
</evidence>
<protein>
    <recommendedName>
        <fullName evidence="2">asparagine synthase (glutamine-hydrolyzing)</fullName>
        <ecNumber evidence="2">6.3.5.4</ecNumber>
    </recommendedName>
    <alternativeName>
        <fullName evidence="9">Glutamine-dependent asparagine synthetase</fullName>
    </alternativeName>
</protein>
<evidence type="ECO:0000256" key="5">
    <source>
        <dbReference type="ARBA" id="ARBA00022741"/>
    </source>
</evidence>
<dbReference type="GO" id="GO:0005524">
    <property type="term" value="F:ATP binding"/>
    <property type="evidence" value="ECO:0007669"/>
    <property type="project" value="UniProtKB-KW"/>
</dbReference>
<sequence>MCGIFSLLNNTTELTVQFIEEQFQKGKHRGPEFSKITNVMIKAYFGFHRLAINGLNAESNQPIIFKDIALICNGEIYNYKELYMRMAALNGEVFKPETQSDCEVIIHLYKRYGMEQTLNMLDGVFSFVLIDYRLNLPNAKIYVARDPHGVRPLYFLSQKTPPPDSEPLFGFASELKMLSEIKNTLNHQIAKNFMKKYKNSVTLLDLPSDSQYNIQQFEPGTYSTFDYSFKVSSSWKPGIMNRPYHMLGHYSNEYDADSLRLHIQHNLCTAVMKRCTTTERPVACLLSGGLDSSLITALVNEYYKNGKSVTNGPGPLETYSIGLAGSTDLKNARIVADYLGTNHTEIVLTEQDFLDAIPKVIYDIESYDTTTVRASIGNWLLGKYISEHSEAKVIFNGDGADELAGGYLYMNYCPDVIEFDKESRRLLKDIHAFDVLRSDKSISSHGLEPRTPFLDRFWVQYYMSIPPAIRFHKYRGVGEKHLIRDAFSDFKNSNGEPLLPKEILWRKKEAFSDGVSKQSRSLYEIIQEHAEKIFLENDLPVCPFMQKTDEMYEHMAYFHYDMKRIDRHLIPKTAEQFYYRKIFETHYQGMGKIVPYFWMPKYVDAKDASARTLEIYEKTQIIDSEYADDLV</sequence>
<keyword evidence="4" id="KW-0028">Amino-acid biosynthesis</keyword>
<feature type="domain" description="Glutamine amidotransferase type-2" evidence="11">
    <location>
        <begin position="2"/>
        <end position="228"/>
    </location>
</feature>
<dbReference type="EMBL" id="MN740405">
    <property type="protein sequence ID" value="QHU04863.1"/>
    <property type="molecule type" value="Genomic_DNA"/>
</dbReference>
<dbReference type="CDD" id="cd01991">
    <property type="entry name" value="Asn_synthase_B_C"/>
    <property type="match status" value="1"/>
</dbReference>
<keyword evidence="5" id="KW-0547">Nucleotide-binding</keyword>
<dbReference type="Pfam" id="PF00733">
    <property type="entry name" value="Asn_synthase"/>
    <property type="match status" value="2"/>
</dbReference>
<dbReference type="PROSITE" id="PS51278">
    <property type="entry name" value="GATASE_TYPE_2"/>
    <property type="match status" value="1"/>
</dbReference>
<dbReference type="InterPro" id="IPR033738">
    <property type="entry name" value="AsnB_N"/>
</dbReference>
<reference evidence="12" key="1">
    <citation type="journal article" date="2020" name="Nature">
        <title>Giant virus diversity and host interactions through global metagenomics.</title>
        <authorList>
            <person name="Schulz F."/>
            <person name="Roux S."/>
            <person name="Paez-Espino D."/>
            <person name="Jungbluth S."/>
            <person name="Walsh D.A."/>
            <person name="Denef V.J."/>
            <person name="McMahon K.D."/>
            <person name="Konstantinidis K.T."/>
            <person name="Eloe-Fadrosh E.A."/>
            <person name="Kyrpides N.C."/>
            <person name="Woyke T."/>
        </authorList>
    </citation>
    <scope>NUCLEOTIDE SEQUENCE</scope>
    <source>
        <strain evidence="12">GVMAG-M-3300027708-5</strain>
    </source>
</reference>
<evidence type="ECO:0000313" key="12">
    <source>
        <dbReference type="EMBL" id="QHU04863.1"/>
    </source>
</evidence>
<evidence type="ECO:0000259" key="11">
    <source>
        <dbReference type="PROSITE" id="PS51278"/>
    </source>
</evidence>
<dbReference type="GO" id="GO:0004066">
    <property type="term" value="F:asparagine synthase (glutamine-hydrolyzing) activity"/>
    <property type="evidence" value="ECO:0007669"/>
    <property type="project" value="UniProtKB-EC"/>
</dbReference>
<dbReference type="Gene3D" id="3.40.50.620">
    <property type="entry name" value="HUPs"/>
    <property type="match status" value="1"/>
</dbReference>